<dbReference type="Pfam" id="PF12437">
    <property type="entry name" value="GSIII_N"/>
    <property type="match status" value="1"/>
</dbReference>
<dbReference type="EMBL" id="VUNC01000003">
    <property type="protein sequence ID" value="MST72546.1"/>
    <property type="molecule type" value="Genomic_DNA"/>
</dbReference>
<dbReference type="PROSITE" id="PS00181">
    <property type="entry name" value="GLNA_ATP"/>
    <property type="match status" value="1"/>
</dbReference>
<dbReference type="SUPFAM" id="SSF55931">
    <property type="entry name" value="Glutamine synthetase/guanido kinase"/>
    <property type="match status" value="1"/>
</dbReference>
<organism evidence="5 6">
    <name type="scientific">Olsenella porci</name>
    <dbReference type="NCBI Taxonomy" id="2652279"/>
    <lineage>
        <taxon>Bacteria</taxon>
        <taxon>Bacillati</taxon>
        <taxon>Actinomycetota</taxon>
        <taxon>Coriobacteriia</taxon>
        <taxon>Coriobacteriales</taxon>
        <taxon>Atopobiaceae</taxon>
        <taxon>Olsenella</taxon>
    </lineage>
</organism>
<dbReference type="InterPro" id="IPR022147">
    <property type="entry name" value="GSIII_N"/>
</dbReference>
<evidence type="ECO:0000313" key="6">
    <source>
        <dbReference type="Proteomes" id="UP000469325"/>
    </source>
</evidence>
<protein>
    <submittedName>
        <fullName evidence="5">Glutamine synthetase type III</fullName>
    </submittedName>
</protein>
<dbReference type="InterPro" id="IPR014746">
    <property type="entry name" value="Gln_synth/guanido_kin_cat_dom"/>
</dbReference>
<evidence type="ECO:0000259" key="4">
    <source>
        <dbReference type="PROSITE" id="PS51987"/>
    </source>
</evidence>
<dbReference type="AlphaFoldDB" id="A0A6N7XRC8"/>
<gene>
    <name evidence="5" type="ORF">FYJ68_05415</name>
</gene>
<keyword evidence="6" id="KW-1185">Reference proteome</keyword>
<evidence type="ECO:0000256" key="1">
    <source>
        <dbReference type="PROSITE-ProRule" id="PRU01330"/>
    </source>
</evidence>
<comment type="caution">
    <text evidence="5">The sequence shown here is derived from an EMBL/GenBank/DDBJ whole genome shotgun (WGS) entry which is preliminary data.</text>
</comment>
<proteinExistence type="inferred from homology"/>
<sequence length="696" mass="77725">MGMDKVSQEYGSLLFTDADMQERLPKPTYKKLRQTIDEGKSLDIDIANEVAHAMKDWALEKGATHFTHWFQPLTGITSEKHDSFINPKSDGTVLMAFSGKELVQGEPDASSFPSGGLRATFEARGYTVWDPMSPVFIKDEVLCIPTAFISYTGEALDKKTPLLRSEVALEEQAKRVLALFGSKPRRVFTTVGPEQEYFLIKEEDYAARPDLILTGRTLFGCEPAKGQELEEHYFGAIRPTVNEFMKELDDELWKLGIPAKTKHNEVAPCQHELAPIFEQGSVAIDDNLLTMEKMRLLASHHGLVCLQHEKPFDYVNGSGKHNNWSICADDKNLLEPGDKPEDNLQFLVFLACLVAAVDTHADLLRLSVASAGNDHRLGANEAPPAIISIFLGDALTPVVDALVKKEHADSKDAELMDLGVPALPDARRDNTDRNRTSPFAFTGNKFEFRMCGSQQNLSDPNVVLNTAVAEQCDRFVKYMDGVAPEDFTAVAMRFVRHTFRDHKRVLFDGNGYSKEWEEEAEKRGLLNLKTTPDALPYLVKPENIEFFAKYGVLSESETRARYVAAAEQYAKLINIEANTMAYMTRHMYLPALFEYSGDIATTVATKAELGIAATAEKALVTTLTEGINKISAAVDDLEAKNKKAHQIEDCTEQDNAYRDDVLPAMATLRTAVDEMEKVCGKDYWPVPSYNKMLFYV</sequence>
<accession>A0A6N7XRC8</accession>
<dbReference type="InterPro" id="IPR052725">
    <property type="entry name" value="GS_Type-3"/>
</dbReference>
<dbReference type="GO" id="GO:0004356">
    <property type="term" value="F:glutamine synthetase activity"/>
    <property type="evidence" value="ECO:0007669"/>
    <property type="project" value="InterPro"/>
</dbReference>
<dbReference type="PANTHER" id="PTHR42974:SF1">
    <property type="entry name" value="TYPE-3 GLUTAMINE SYNTHETASE"/>
    <property type="match status" value="1"/>
</dbReference>
<dbReference type="InterPro" id="IPR008146">
    <property type="entry name" value="Gln_synth_cat_dom"/>
</dbReference>
<dbReference type="InterPro" id="IPR040577">
    <property type="entry name" value="Gln-synt_C"/>
</dbReference>
<name>A0A6N7XRC8_9ACTN</name>
<dbReference type="Gene3D" id="1.20.120.1560">
    <property type="match status" value="1"/>
</dbReference>
<evidence type="ECO:0000259" key="3">
    <source>
        <dbReference type="PROSITE" id="PS51986"/>
    </source>
</evidence>
<dbReference type="SMART" id="SM01230">
    <property type="entry name" value="Gln-synt_C"/>
    <property type="match status" value="1"/>
</dbReference>
<feature type="domain" description="GS catalytic" evidence="4">
    <location>
        <begin position="169"/>
        <end position="588"/>
    </location>
</feature>
<dbReference type="Proteomes" id="UP000469325">
    <property type="component" value="Unassembled WGS sequence"/>
</dbReference>
<dbReference type="PANTHER" id="PTHR42974">
    <property type="entry name" value="GLUTAMINE SYNTHETASE"/>
    <property type="match status" value="1"/>
</dbReference>
<dbReference type="RefSeq" id="WP_154434755.1">
    <property type="nucleotide sequence ID" value="NZ_VUNC01000003.1"/>
</dbReference>
<dbReference type="GO" id="GO:0006542">
    <property type="term" value="P:glutamine biosynthetic process"/>
    <property type="evidence" value="ECO:0007669"/>
    <property type="project" value="InterPro"/>
</dbReference>
<dbReference type="Pfam" id="PF18318">
    <property type="entry name" value="Gln-synt_C-ter"/>
    <property type="match status" value="1"/>
</dbReference>
<feature type="domain" description="GS beta-grasp" evidence="3">
    <location>
        <begin position="64"/>
        <end position="153"/>
    </location>
</feature>
<comment type="similarity">
    <text evidence="1 2">Belongs to the glutamine synthetase family.</text>
</comment>
<dbReference type="Gene3D" id="3.30.590.10">
    <property type="entry name" value="Glutamine synthetase/guanido kinase, catalytic domain"/>
    <property type="match status" value="1"/>
</dbReference>
<dbReference type="PROSITE" id="PS51986">
    <property type="entry name" value="GS_BETA_GRASP"/>
    <property type="match status" value="1"/>
</dbReference>
<reference evidence="5 6" key="1">
    <citation type="submission" date="2019-08" db="EMBL/GenBank/DDBJ databases">
        <title>In-depth cultivation of the pig gut microbiome towards novel bacterial diversity and tailored functional studies.</title>
        <authorList>
            <person name="Wylensek D."/>
            <person name="Hitch T.C.A."/>
            <person name="Clavel T."/>
        </authorList>
    </citation>
    <scope>NUCLEOTIDE SEQUENCE [LARGE SCALE GENOMIC DNA]</scope>
    <source>
        <strain evidence="5 6">CA-Schmier-601-WT-1</strain>
    </source>
</reference>
<evidence type="ECO:0000313" key="5">
    <source>
        <dbReference type="EMBL" id="MST72546.1"/>
    </source>
</evidence>
<dbReference type="InterPro" id="IPR027303">
    <property type="entry name" value="Gln_synth_gly_rich_site"/>
</dbReference>
<dbReference type="Pfam" id="PF00120">
    <property type="entry name" value="Gln-synt_C"/>
    <property type="match status" value="1"/>
</dbReference>
<evidence type="ECO:0000256" key="2">
    <source>
        <dbReference type="RuleBase" id="RU000384"/>
    </source>
</evidence>
<dbReference type="PROSITE" id="PS51987">
    <property type="entry name" value="GS_CATALYTIC"/>
    <property type="match status" value="1"/>
</dbReference>
<dbReference type="InterPro" id="IPR008147">
    <property type="entry name" value="Gln_synt_N"/>
</dbReference>